<accession>X0VH51</accession>
<dbReference type="AlphaFoldDB" id="X0VH51"/>
<dbReference type="InterPro" id="IPR016155">
    <property type="entry name" value="Mopterin_synth/thiamin_S_b"/>
</dbReference>
<dbReference type="Pfam" id="PF02597">
    <property type="entry name" value="ThiS"/>
    <property type="match status" value="1"/>
</dbReference>
<evidence type="ECO:0000313" key="1">
    <source>
        <dbReference type="EMBL" id="GAF99870.1"/>
    </source>
</evidence>
<dbReference type="EMBL" id="BARS01028912">
    <property type="protein sequence ID" value="GAF99870.1"/>
    <property type="molecule type" value="Genomic_DNA"/>
</dbReference>
<dbReference type="InterPro" id="IPR003749">
    <property type="entry name" value="ThiS/MoaD-like"/>
</dbReference>
<protein>
    <recommendedName>
        <fullName evidence="2">Ubiquitin-like domain-containing protein</fullName>
    </recommendedName>
</protein>
<sequence>MVTIDLPFLLRNHCKITENVIKIHLPSNVLTIKDTMLSFVRKKCPEMASFFFENIEGNLSEFISFYVNGENINNLQKEQTLIMDGDSITIISPIAGG</sequence>
<dbReference type="Gene3D" id="3.10.20.30">
    <property type="match status" value="1"/>
</dbReference>
<dbReference type="SUPFAM" id="SSF54285">
    <property type="entry name" value="MoaD/ThiS"/>
    <property type="match status" value="1"/>
</dbReference>
<dbReference type="InterPro" id="IPR012675">
    <property type="entry name" value="Beta-grasp_dom_sf"/>
</dbReference>
<organism evidence="1">
    <name type="scientific">marine sediment metagenome</name>
    <dbReference type="NCBI Taxonomy" id="412755"/>
    <lineage>
        <taxon>unclassified sequences</taxon>
        <taxon>metagenomes</taxon>
        <taxon>ecological metagenomes</taxon>
    </lineage>
</organism>
<comment type="caution">
    <text evidence="1">The sequence shown here is derived from an EMBL/GenBank/DDBJ whole genome shotgun (WGS) entry which is preliminary data.</text>
</comment>
<evidence type="ECO:0008006" key="2">
    <source>
        <dbReference type="Google" id="ProtNLM"/>
    </source>
</evidence>
<proteinExistence type="predicted"/>
<name>X0VH51_9ZZZZ</name>
<gene>
    <name evidence="1" type="ORF">S01H1_45266</name>
</gene>
<reference evidence="1" key="1">
    <citation type="journal article" date="2014" name="Front. Microbiol.">
        <title>High frequency of phylogenetically diverse reductive dehalogenase-homologous genes in deep subseafloor sedimentary metagenomes.</title>
        <authorList>
            <person name="Kawai M."/>
            <person name="Futagami T."/>
            <person name="Toyoda A."/>
            <person name="Takaki Y."/>
            <person name="Nishi S."/>
            <person name="Hori S."/>
            <person name="Arai W."/>
            <person name="Tsubouchi T."/>
            <person name="Morono Y."/>
            <person name="Uchiyama I."/>
            <person name="Ito T."/>
            <person name="Fujiyama A."/>
            <person name="Inagaki F."/>
            <person name="Takami H."/>
        </authorList>
    </citation>
    <scope>NUCLEOTIDE SEQUENCE</scope>
    <source>
        <strain evidence="1">Expedition CK06-06</strain>
    </source>
</reference>